<feature type="compositionally biased region" description="Low complexity" evidence="1">
    <location>
        <begin position="8"/>
        <end position="22"/>
    </location>
</feature>
<keyword evidence="4" id="KW-1185">Reference proteome</keyword>
<keyword evidence="2" id="KW-0812">Transmembrane</keyword>
<dbReference type="STRING" id="1324957.K933_09447"/>
<evidence type="ECO:0000256" key="2">
    <source>
        <dbReference type="SAM" id="Phobius"/>
    </source>
</evidence>
<protein>
    <submittedName>
        <fullName evidence="3">Uncharacterized protein</fullName>
    </submittedName>
</protein>
<proteinExistence type="predicted"/>
<gene>
    <name evidence="3" type="ORF">K933_09447</name>
</gene>
<feature type="region of interest" description="Disordered" evidence="1">
    <location>
        <begin position="1"/>
        <end position="22"/>
    </location>
</feature>
<keyword evidence="2" id="KW-1133">Transmembrane helix</keyword>
<keyword evidence="2" id="KW-0472">Membrane</keyword>
<reference evidence="3 4" key="1">
    <citation type="journal article" date="2013" name="Genome Announc.">
        <title>Draft Genome Sequence of 'Candidatus Halobonum tyrrellensis' Strain G22, Isolated from the Hypersaline Waters of Lake Tyrrell, Australia.</title>
        <authorList>
            <person name="Ugalde J.A."/>
            <person name="Narasingarao P."/>
            <person name="Kuo S."/>
            <person name="Podell S."/>
            <person name="Allen E.E."/>
        </authorList>
    </citation>
    <scope>NUCLEOTIDE SEQUENCE [LARGE SCALE GENOMIC DNA]</scope>
    <source>
        <strain evidence="3 4">G22</strain>
    </source>
</reference>
<sequence length="49" mass="4886">MASRRPDGSVGRAASSGTTAGSGLSAVVASGVAVVGGLYARYQSERWTQ</sequence>
<evidence type="ECO:0000256" key="1">
    <source>
        <dbReference type="SAM" id="MobiDB-lite"/>
    </source>
</evidence>
<dbReference type="Proteomes" id="UP000017840">
    <property type="component" value="Unassembled WGS sequence"/>
</dbReference>
<evidence type="ECO:0000313" key="3">
    <source>
        <dbReference type="EMBL" id="ESP88337.1"/>
    </source>
</evidence>
<name>V4IYZ3_9EURY</name>
<dbReference type="AlphaFoldDB" id="V4IYZ3"/>
<comment type="caution">
    <text evidence="3">The sequence shown here is derived from an EMBL/GenBank/DDBJ whole genome shotgun (WGS) entry which is preliminary data.</text>
</comment>
<accession>V4IYZ3</accession>
<dbReference type="EMBL" id="ASGZ01000029">
    <property type="protein sequence ID" value="ESP88337.1"/>
    <property type="molecule type" value="Genomic_DNA"/>
</dbReference>
<feature type="transmembrane region" description="Helical" evidence="2">
    <location>
        <begin position="20"/>
        <end position="40"/>
    </location>
</feature>
<organism evidence="3 4">
    <name type="scientific">Candidatus Halobonum tyrrellensis G22</name>
    <dbReference type="NCBI Taxonomy" id="1324957"/>
    <lineage>
        <taxon>Archaea</taxon>
        <taxon>Methanobacteriati</taxon>
        <taxon>Methanobacteriota</taxon>
        <taxon>Stenosarchaea group</taxon>
        <taxon>Halobacteria</taxon>
        <taxon>Halobacteriales</taxon>
        <taxon>Haloferacaceae</taxon>
        <taxon>Candidatus Halobonum</taxon>
    </lineage>
</organism>
<evidence type="ECO:0000313" key="4">
    <source>
        <dbReference type="Proteomes" id="UP000017840"/>
    </source>
</evidence>